<dbReference type="InterPro" id="IPR029067">
    <property type="entry name" value="CDC48_domain_2-like_sf"/>
</dbReference>
<dbReference type="InterPro" id="IPR005938">
    <property type="entry name" value="AAA_ATPase_CDC48"/>
</dbReference>
<dbReference type="SUPFAM" id="SSF50692">
    <property type="entry name" value="ADC-like"/>
    <property type="match status" value="1"/>
</dbReference>
<keyword evidence="9" id="KW-1185">Reference proteome</keyword>
<keyword evidence="8" id="KW-0131">Cell cycle</keyword>
<dbReference type="SMART" id="SM00382">
    <property type="entry name" value="AAA"/>
    <property type="match status" value="2"/>
</dbReference>
<dbReference type="PANTHER" id="PTHR23077">
    <property type="entry name" value="AAA-FAMILY ATPASE"/>
    <property type="match status" value="1"/>
</dbReference>
<evidence type="ECO:0000256" key="3">
    <source>
        <dbReference type="ARBA" id="ARBA00022741"/>
    </source>
</evidence>
<dbReference type="SUPFAM" id="SSF54585">
    <property type="entry name" value="Cdc48 domain 2-like"/>
    <property type="match status" value="1"/>
</dbReference>
<dbReference type="FunFam" id="3.40.50.300:FF:000012">
    <property type="entry name" value="Transitional endoplasmic reticulum ATPase"/>
    <property type="match status" value="1"/>
</dbReference>
<gene>
    <name evidence="8" type="ORF">MCMEM_0738</name>
</gene>
<evidence type="ECO:0000256" key="2">
    <source>
        <dbReference type="ARBA" id="ARBA00022737"/>
    </source>
</evidence>
<dbReference type="InterPro" id="IPR003593">
    <property type="entry name" value="AAA+_ATPase"/>
</dbReference>
<evidence type="ECO:0000313" key="9">
    <source>
        <dbReference type="Proteomes" id="UP000033048"/>
    </source>
</evidence>
<dbReference type="GO" id="GO:0005737">
    <property type="term" value="C:cytoplasm"/>
    <property type="evidence" value="ECO:0007669"/>
    <property type="project" value="UniProtKB-ARBA"/>
</dbReference>
<evidence type="ECO:0000259" key="5">
    <source>
        <dbReference type="SMART" id="SM00382"/>
    </source>
</evidence>
<sequence length="765" mass="84419">MPMSVEKGNSNGDSVKLKVAEASQEDVGKGIVRLDPTYRDKLEVGEYGVLEIEGGRVTSALAINTDPSDAGLDIIRMDGLIRANAKISIGDYVEVRKAEWKEAINVTLAPVSKGMHISASSNILASVFRNRTVSKGDFISTTHFRRSKEKQPARGMMLEDMFSDLFDYSFGLGEIKMQVTATNPKGIVKITDMTELQLLPEAVELPPEQSIPTVMYEDLGGIKPAISKVREMIELPLKHPELFDRLGIEPPRGVLLHGPPGTGKTMLARAVANESDAYFISVNGPEIMSKYYGESEHQIREIFDEAEQNAPAIIFLDEIDSIAPKRAEVTGEVERRVVSQLLSLMDGLKERKNVIVIGATNRPEALDMALRRPGRFDREIVLHVPDQDGRLEIFQIHTRGMPLADDVDLNTLAGTTYGFVGADIAALCREAAMGSLRRILPQINLEEEHIPEDILEKLSVTAEDFKLAQKDVEPSAMREIMIETPNVGWNDVGGLEGVKELLKEAVEWPLKNPESFQRIGVEAPKGVLLYGPPGTGKTMLAKAIAHESNANFIAAKGSDLLSKWYGESEKHISEMFSRARQVSPSIVFLDELDALAPIRGSAMGEPQVTERIVNQLLSELDGLEELHGVVIIGATNRPDIIDPALIRPGRFDELILVPVPDLPTRRKIFEVHTRKMSLADDVNIEELLVSTDKYTGADIAAVCKKAGRFALREDLLAKEVSQKHFLKAIDETGASVTSDTMKYYEDLKGDLKTKRSREIESPVYA</sequence>
<dbReference type="RefSeq" id="WP_082087262.1">
    <property type="nucleotide sequence ID" value="NZ_CP009518.1"/>
</dbReference>
<dbReference type="STRING" id="1434104.MCMEM_0738"/>
<keyword evidence="4" id="KW-0067">ATP-binding</keyword>
<dbReference type="InterPro" id="IPR041569">
    <property type="entry name" value="AAA_lid_3"/>
</dbReference>
<dbReference type="AlphaFoldDB" id="A0A0E3SQA4"/>
<keyword evidence="2" id="KW-0677">Repeat</keyword>
<dbReference type="EC" id="3.4.24.-" evidence="8"/>
<dbReference type="Proteomes" id="UP000033048">
    <property type="component" value="Chromosome"/>
</dbReference>
<keyword evidence="3" id="KW-0547">Nucleotide-binding</keyword>
<protein>
    <submittedName>
        <fullName evidence="8">Cell division protein FtsH</fullName>
        <ecNumber evidence="8">3.4.24.-</ecNumber>
    </submittedName>
</protein>
<evidence type="ECO:0000256" key="1">
    <source>
        <dbReference type="ARBA" id="ARBA00009833"/>
    </source>
</evidence>
<feature type="domain" description="AAA+ ATPase" evidence="5">
    <location>
        <begin position="523"/>
        <end position="661"/>
    </location>
</feature>
<dbReference type="InterPro" id="IPR027417">
    <property type="entry name" value="P-loop_NTPase"/>
</dbReference>
<name>A0A0E3SQA4_METMT</name>
<dbReference type="KEGG" id="mmet:MCMEM_0738"/>
<dbReference type="GO" id="GO:0005524">
    <property type="term" value="F:ATP binding"/>
    <property type="evidence" value="ECO:0007669"/>
    <property type="project" value="UniProtKB-KW"/>
</dbReference>
<evidence type="ECO:0000259" key="7">
    <source>
        <dbReference type="SMART" id="SM01073"/>
    </source>
</evidence>
<dbReference type="GeneID" id="24893252"/>
<dbReference type="InterPro" id="IPR004201">
    <property type="entry name" value="Cdc48_dom2"/>
</dbReference>
<feature type="domain" description="AAA+ ATPase" evidence="5">
    <location>
        <begin position="250"/>
        <end position="386"/>
    </location>
</feature>
<dbReference type="Pfam" id="PF02933">
    <property type="entry name" value="CDC48_2"/>
    <property type="match status" value="1"/>
</dbReference>
<dbReference type="FunFam" id="3.40.50.300:FF:000018">
    <property type="entry name" value="Cell division control 48"/>
    <property type="match status" value="1"/>
</dbReference>
<evidence type="ECO:0000259" key="6">
    <source>
        <dbReference type="SMART" id="SM01072"/>
    </source>
</evidence>
<dbReference type="InterPro" id="IPR003338">
    <property type="entry name" value="CDC4_N-term_subdom"/>
</dbReference>
<dbReference type="Pfam" id="PF17862">
    <property type="entry name" value="AAA_lid_3"/>
    <property type="match status" value="2"/>
</dbReference>
<feature type="domain" description="CDC48" evidence="6">
    <location>
        <begin position="118"/>
        <end position="205"/>
    </location>
</feature>
<comment type="similarity">
    <text evidence="1">Belongs to the AAA ATPase family. CDC48 subfamily.</text>
</comment>
<dbReference type="FunFam" id="1.10.8.60:FF:000057">
    <property type="entry name" value="AAA family ATPase, CDC48 subfamily"/>
    <property type="match status" value="1"/>
</dbReference>
<dbReference type="SMART" id="SM01073">
    <property type="entry name" value="CDC48_N"/>
    <property type="match status" value="1"/>
</dbReference>
<dbReference type="Pfam" id="PF00004">
    <property type="entry name" value="AAA"/>
    <property type="match status" value="2"/>
</dbReference>
<organism evidence="8 9">
    <name type="scientific">Methanococcoides methylutens MM1</name>
    <dbReference type="NCBI Taxonomy" id="1434104"/>
    <lineage>
        <taxon>Archaea</taxon>
        <taxon>Methanobacteriati</taxon>
        <taxon>Methanobacteriota</taxon>
        <taxon>Stenosarchaea group</taxon>
        <taxon>Methanomicrobia</taxon>
        <taxon>Methanosarcinales</taxon>
        <taxon>Methanosarcinaceae</taxon>
        <taxon>Methanococcoides</taxon>
    </lineage>
</organism>
<dbReference type="GO" id="GO:0051301">
    <property type="term" value="P:cell division"/>
    <property type="evidence" value="ECO:0007669"/>
    <property type="project" value="UniProtKB-KW"/>
</dbReference>
<dbReference type="InterPro" id="IPR009010">
    <property type="entry name" value="Asp_de-COase-like_dom_sf"/>
</dbReference>
<dbReference type="NCBIfam" id="TIGR01243">
    <property type="entry name" value="CDC48"/>
    <property type="match status" value="1"/>
</dbReference>
<evidence type="ECO:0000256" key="4">
    <source>
        <dbReference type="ARBA" id="ARBA00022840"/>
    </source>
</evidence>
<dbReference type="SUPFAM" id="SSF52540">
    <property type="entry name" value="P-loop containing nucleoside triphosphate hydrolases"/>
    <property type="match status" value="2"/>
</dbReference>
<proteinExistence type="inferred from homology"/>
<reference evidence="8 9" key="1">
    <citation type="submission" date="2014-07" db="EMBL/GenBank/DDBJ databases">
        <title>Methanogenic archaea and the global carbon cycle.</title>
        <authorList>
            <person name="Henriksen J.R."/>
            <person name="Luke J."/>
            <person name="Reinhart S."/>
            <person name="Benedict M.N."/>
            <person name="Youngblut N.D."/>
            <person name="Metcalf M.E."/>
            <person name="Whitaker R.J."/>
            <person name="Metcalf W.W."/>
        </authorList>
    </citation>
    <scope>NUCLEOTIDE SEQUENCE [LARGE SCALE GENOMIC DNA]</scope>
    <source>
        <strain evidence="8 9">MM1</strain>
    </source>
</reference>
<accession>A0A0E3SQA4</accession>
<dbReference type="Gene3D" id="1.10.8.60">
    <property type="match status" value="2"/>
</dbReference>
<dbReference type="Gene3D" id="3.40.50.300">
    <property type="entry name" value="P-loop containing nucleotide triphosphate hydrolases"/>
    <property type="match status" value="2"/>
</dbReference>
<dbReference type="PATRIC" id="fig|1434104.5.peg.796"/>
<dbReference type="GO" id="GO:0016887">
    <property type="term" value="F:ATP hydrolysis activity"/>
    <property type="evidence" value="ECO:0007669"/>
    <property type="project" value="InterPro"/>
</dbReference>
<feature type="domain" description="CDC48 N-terminal subdomain" evidence="7">
    <location>
        <begin position="16"/>
        <end position="100"/>
    </location>
</feature>
<dbReference type="EMBL" id="CP009518">
    <property type="protein sequence ID" value="AKB84791.1"/>
    <property type="molecule type" value="Genomic_DNA"/>
</dbReference>
<keyword evidence="8" id="KW-0132">Cell division</keyword>
<dbReference type="FunFam" id="2.40.40.20:FF:000007">
    <property type="entry name" value="AAA family ATPase"/>
    <property type="match status" value="1"/>
</dbReference>
<evidence type="ECO:0000313" key="8">
    <source>
        <dbReference type="EMBL" id="AKB84791.1"/>
    </source>
</evidence>
<dbReference type="InterPro" id="IPR050168">
    <property type="entry name" value="AAA_ATPase_domain"/>
</dbReference>
<dbReference type="Gene3D" id="2.40.40.20">
    <property type="match status" value="1"/>
</dbReference>
<dbReference type="SMART" id="SM01072">
    <property type="entry name" value="CDC48_2"/>
    <property type="match status" value="1"/>
</dbReference>
<dbReference type="InterPro" id="IPR003959">
    <property type="entry name" value="ATPase_AAA_core"/>
</dbReference>
<dbReference type="InterPro" id="IPR003960">
    <property type="entry name" value="ATPase_AAA_CS"/>
</dbReference>
<dbReference type="PANTHER" id="PTHR23077:SF171">
    <property type="entry name" value="NUCLEAR VALOSIN-CONTAINING PROTEIN-LIKE"/>
    <property type="match status" value="1"/>
</dbReference>
<dbReference type="HOGENOM" id="CLU_000688_12_3_2"/>
<dbReference type="PROSITE" id="PS00674">
    <property type="entry name" value="AAA"/>
    <property type="match status" value="2"/>
</dbReference>
<dbReference type="Pfam" id="PF02359">
    <property type="entry name" value="CDC48_N"/>
    <property type="match status" value="1"/>
</dbReference>
<keyword evidence="8" id="KW-0378">Hydrolase</keyword>